<sequence>MLWELNKLRSDLPTQSFYGDTPGTRIILVRHGQSTYNAQGRHQGSSDESVLTQAGIDSAQKIGVSLRGMTIDALYASPLKRAQETAREILTTMGLCADDLKVNACPWDLREIDLHGWQGLPLQYVQEQFADDYRCWRQRPHEFRMEVVPNQSSSVNLKQYCFPVLDLYERAQKFWEEILPHHVGQTLLLVGHSGINRALIATALGLTPDRYHAMQQSNCGISILNFPGGDCFADTQRAYPQQVQIEALNLTTQLGETLPKPKGNSQGLRLLLVPSGDTDPQNVNPQNINPQNINPQPIQKLAKFLEKVSIEFSISGDIGNSQILAEQILQYHRATVQLQVLREDFPQIWQKTIEAKNSVSSSKFTSSDRLVTGLVVARTSIIKSLIGQVLGLNSDELCNLQVYRETISVIHYPSSQQRPPMLQAMNISPGEQAITSIPDSSVSSSSFMASSTLN</sequence>
<dbReference type="Pfam" id="PF00300">
    <property type="entry name" value="His_Phos_1"/>
    <property type="match status" value="1"/>
</dbReference>
<reference evidence="4 5" key="1">
    <citation type="journal article" date="2015" name="Genome Announc.">
        <title>Draft Genome of the Euendolithic (true boring) Cyanobacterium Mastigocoleus testarum strain BC008.</title>
        <authorList>
            <person name="Guida B.S."/>
            <person name="Garcia-Pichel F."/>
        </authorList>
    </citation>
    <scope>NUCLEOTIDE SEQUENCE [LARGE SCALE GENOMIC DNA]</scope>
    <source>
        <strain evidence="4 5">BC008</strain>
    </source>
</reference>
<dbReference type="OrthoDB" id="9781415at2"/>
<dbReference type="PANTHER" id="PTHR48100:SF10">
    <property type="entry name" value="2-CARBOXY-D-ARABINITOL-1-PHOSPHATASE-RELATED"/>
    <property type="match status" value="1"/>
</dbReference>
<gene>
    <name evidence="4" type="ORF">BC008_31590</name>
</gene>
<evidence type="ECO:0000313" key="4">
    <source>
        <dbReference type="EMBL" id="KST67927.1"/>
    </source>
</evidence>
<dbReference type="InterPro" id="IPR029033">
    <property type="entry name" value="His_PPase_superfam"/>
</dbReference>
<dbReference type="Gene3D" id="3.40.50.1240">
    <property type="entry name" value="Phosphoglycerate mutase-like"/>
    <property type="match status" value="1"/>
</dbReference>
<feature type="binding site" evidence="2">
    <location>
        <position position="81"/>
    </location>
    <ligand>
        <name>substrate</name>
    </ligand>
</feature>
<keyword evidence="5" id="KW-1185">Reference proteome</keyword>
<dbReference type="AlphaFoldDB" id="A0A0V7ZU97"/>
<dbReference type="GO" id="GO:0016791">
    <property type="term" value="F:phosphatase activity"/>
    <property type="evidence" value="ECO:0007669"/>
    <property type="project" value="TreeGrafter"/>
</dbReference>
<dbReference type="PANTHER" id="PTHR48100">
    <property type="entry name" value="BROAD-SPECIFICITY PHOSPHATASE YOR283W-RELATED"/>
    <property type="match status" value="1"/>
</dbReference>
<dbReference type="InterPro" id="IPR050275">
    <property type="entry name" value="PGM_Phosphatase"/>
</dbReference>
<feature type="active site" description="Tele-phosphohistidine intermediate" evidence="1">
    <location>
        <position position="31"/>
    </location>
</feature>
<dbReference type="Proteomes" id="UP000053372">
    <property type="component" value="Unassembled WGS sequence"/>
</dbReference>
<evidence type="ECO:0000256" key="3">
    <source>
        <dbReference type="PIRSR" id="PIRSR613078-3"/>
    </source>
</evidence>
<dbReference type="EMBL" id="LMTZ01000084">
    <property type="protein sequence ID" value="KST67927.1"/>
    <property type="molecule type" value="Genomic_DNA"/>
</dbReference>
<evidence type="ECO:0000256" key="1">
    <source>
        <dbReference type="PIRSR" id="PIRSR613078-1"/>
    </source>
</evidence>
<dbReference type="InterPro" id="IPR001345">
    <property type="entry name" value="PG/BPGM_mutase_AS"/>
</dbReference>
<dbReference type="SUPFAM" id="SSF53254">
    <property type="entry name" value="Phosphoglycerate mutase-like"/>
    <property type="match status" value="1"/>
</dbReference>
<evidence type="ECO:0000313" key="5">
    <source>
        <dbReference type="Proteomes" id="UP000053372"/>
    </source>
</evidence>
<evidence type="ECO:0008006" key="6">
    <source>
        <dbReference type="Google" id="ProtNLM"/>
    </source>
</evidence>
<protein>
    <recommendedName>
        <fullName evidence="6">Phosphoglycerate mutase</fullName>
    </recommendedName>
</protein>
<dbReference type="PROSITE" id="PS00175">
    <property type="entry name" value="PG_MUTASE"/>
    <property type="match status" value="1"/>
</dbReference>
<dbReference type="RefSeq" id="WP_058183602.1">
    <property type="nucleotide sequence ID" value="NZ_LMTZ01000084.1"/>
</dbReference>
<feature type="binding site" evidence="2">
    <location>
        <begin position="30"/>
        <end position="37"/>
    </location>
    <ligand>
        <name>substrate</name>
    </ligand>
</feature>
<comment type="caution">
    <text evidence="4">The sequence shown here is derived from an EMBL/GenBank/DDBJ whole genome shotgun (WGS) entry which is preliminary data.</text>
</comment>
<accession>A0A0V7ZU97</accession>
<feature type="site" description="Transition state stabilizer" evidence="3">
    <location>
        <position position="192"/>
    </location>
</feature>
<dbReference type="CDD" id="cd07067">
    <property type="entry name" value="HP_PGM_like"/>
    <property type="match status" value="1"/>
</dbReference>
<feature type="active site" description="Proton donor/acceptor" evidence="1">
    <location>
        <position position="111"/>
    </location>
</feature>
<dbReference type="SMART" id="SM00855">
    <property type="entry name" value="PGAM"/>
    <property type="match status" value="1"/>
</dbReference>
<name>A0A0V7ZU97_9CYAN</name>
<organism evidence="4 5">
    <name type="scientific">Mastigocoleus testarum BC008</name>
    <dbReference type="NCBI Taxonomy" id="371196"/>
    <lineage>
        <taxon>Bacteria</taxon>
        <taxon>Bacillati</taxon>
        <taxon>Cyanobacteriota</taxon>
        <taxon>Cyanophyceae</taxon>
        <taxon>Nostocales</taxon>
        <taxon>Hapalosiphonaceae</taxon>
        <taxon>Mastigocoleus</taxon>
    </lineage>
</organism>
<proteinExistence type="predicted"/>
<evidence type="ECO:0000256" key="2">
    <source>
        <dbReference type="PIRSR" id="PIRSR613078-2"/>
    </source>
</evidence>
<dbReference type="InterPro" id="IPR013078">
    <property type="entry name" value="His_Pase_superF_clade-1"/>
</dbReference>